<comment type="caution">
    <text evidence="1">The sequence shown here is derived from an EMBL/GenBank/DDBJ whole genome shotgun (WGS) entry which is preliminary data.</text>
</comment>
<evidence type="ECO:0000313" key="2">
    <source>
        <dbReference type="Proteomes" id="UP001055879"/>
    </source>
</evidence>
<protein>
    <submittedName>
        <fullName evidence="1">Uncharacterized protein</fullName>
    </submittedName>
</protein>
<dbReference type="EMBL" id="CM042049">
    <property type="protein sequence ID" value="KAI3746037.1"/>
    <property type="molecule type" value="Genomic_DNA"/>
</dbReference>
<gene>
    <name evidence="1" type="ORF">L6452_08453</name>
</gene>
<organism evidence="1 2">
    <name type="scientific">Arctium lappa</name>
    <name type="common">Greater burdock</name>
    <name type="synonym">Lappa major</name>
    <dbReference type="NCBI Taxonomy" id="4217"/>
    <lineage>
        <taxon>Eukaryota</taxon>
        <taxon>Viridiplantae</taxon>
        <taxon>Streptophyta</taxon>
        <taxon>Embryophyta</taxon>
        <taxon>Tracheophyta</taxon>
        <taxon>Spermatophyta</taxon>
        <taxon>Magnoliopsida</taxon>
        <taxon>eudicotyledons</taxon>
        <taxon>Gunneridae</taxon>
        <taxon>Pentapetalae</taxon>
        <taxon>asterids</taxon>
        <taxon>campanulids</taxon>
        <taxon>Asterales</taxon>
        <taxon>Asteraceae</taxon>
        <taxon>Carduoideae</taxon>
        <taxon>Cardueae</taxon>
        <taxon>Arctiinae</taxon>
        <taxon>Arctium</taxon>
    </lineage>
</organism>
<keyword evidence="2" id="KW-1185">Reference proteome</keyword>
<accession>A0ACB9DIC7</accession>
<reference evidence="2" key="1">
    <citation type="journal article" date="2022" name="Mol. Ecol. Resour.">
        <title>The genomes of chicory, endive, great burdock and yacon provide insights into Asteraceae palaeo-polyploidization history and plant inulin production.</title>
        <authorList>
            <person name="Fan W."/>
            <person name="Wang S."/>
            <person name="Wang H."/>
            <person name="Wang A."/>
            <person name="Jiang F."/>
            <person name="Liu H."/>
            <person name="Zhao H."/>
            <person name="Xu D."/>
            <person name="Zhang Y."/>
        </authorList>
    </citation>
    <scope>NUCLEOTIDE SEQUENCE [LARGE SCALE GENOMIC DNA]</scope>
    <source>
        <strain evidence="2">cv. Niubang</strain>
    </source>
</reference>
<reference evidence="1 2" key="2">
    <citation type="journal article" date="2022" name="Mol. Ecol. Resour.">
        <title>The genomes of chicory, endive, great burdock and yacon provide insights into Asteraceae paleo-polyploidization history and plant inulin production.</title>
        <authorList>
            <person name="Fan W."/>
            <person name="Wang S."/>
            <person name="Wang H."/>
            <person name="Wang A."/>
            <person name="Jiang F."/>
            <person name="Liu H."/>
            <person name="Zhao H."/>
            <person name="Xu D."/>
            <person name="Zhang Y."/>
        </authorList>
    </citation>
    <scope>NUCLEOTIDE SEQUENCE [LARGE SCALE GENOMIC DNA]</scope>
    <source>
        <strain evidence="2">cv. Niubang</strain>
    </source>
</reference>
<evidence type="ECO:0000313" key="1">
    <source>
        <dbReference type="EMBL" id="KAI3746037.1"/>
    </source>
</evidence>
<dbReference type="Proteomes" id="UP001055879">
    <property type="component" value="Linkage Group LG03"/>
</dbReference>
<name>A0ACB9DIC7_ARCLA</name>
<sequence length="130" mass="14654">MDFVTKLPKTLKSHNTIWVIMDRLTKSAHFLAMRETLPLDKLVRLYINGVVSRHGVSLSIVSDRDSRFTSHFWSVFQRELGTKTGPICNKLERTISSSACALDNTHLLNELERTVVVGAGTTKELIAEEI</sequence>
<proteinExistence type="predicted"/>